<evidence type="ECO:0000256" key="4">
    <source>
        <dbReference type="ARBA" id="ARBA00022982"/>
    </source>
</evidence>
<dbReference type="RefSeq" id="WP_201076851.1">
    <property type="nucleotide sequence ID" value="NZ_CP067420.1"/>
</dbReference>
<dbReference type="PANTHER" id="PTHR11961">
    <property type="entry name" value="CYTOCHROME C"/>
    <property type="match status" value="1"/>
</dbReference>
<evidence type="ECO:0000313" key="8">
    <source>
        <dbReference type="EMBL" id="QQP90025.1"/>
    </source>
</evidence>
<gene>
    <name evidence="8" type="ORF">IGS68_01750</name>
</gene>
<keyword evidence="4" id="KW-0249">Electron transport</keyword>
<dbReference type="PROSITE" id="PS51007">
    <property type="entry name" value="CYTC"/>
    <property type="match status" value="1"/>
</dbReference>
<keyword evidence="5 6" id="KW-0408">Iron</keyword>
<evidence type="ECO:0000256" key="6">
    <source>
        <dbReference type="PROSITE-ProRule" id="PRU00433"/>
    </source>
</evidence>
<dbReference type="InterPro" id="IPR002327">
    <property type="entry name" value="Cyt_c_1A/1B"/>
</dbReference>
<dbReference type="InterPro" id="IPR036909">
    <property type="entry name" value="Cyt_c-like_dom_sf"/>
</dbReference>
<keyword evidence="9" id="KW-1185">Reference proteome</keyword>
<evidence type="ECO:0000313" key="9">
    <source>
        <dbReference type="Proteomes" id="UP000595197"/>
    </source>
</evidence>
<keyword evidence="2 6" id="KW-0349">Heme</keyword>
<evidence type="ECO:0000256" key="3">
    <source>
        <dbReference type="ARBA" id="ARBA00022723"/>
    </source>
</evidence>
<dbReference type="SUPFAM" id="SSF46626">
    <property type="entry name" value="Cytochrome c"/>
    <property type="match status" value="1"/>
</dbReference>
<protein>
    <submittedName>
        <fullName evidence="8">Cytochrome c family protein</fullName>
    </submittedName>
</protein>
<feature type="domain" description="Cytochrome c" evidence="7">
    <location>
        <begin position="71"/>
        <end position="171"/>
    </location>
</feature>
<organism evidence="8 9">
    <name type="scientific">Skermanella cutis</name>
    <dbReference type="NCBI Taxonomy" id="2775420"/>
    <lineage>
        <taxon>Bacteria</taxon>
        <taxon>Pseudomonadati</taxon>
        <taxon>Pseudomonadota</taxon>
        <taxon>Alphaproteobacteria</taxon>
        <taxon>Rhodospirillales</taxon>
        <taxon>Azospirillaceae</taxon>
        <taxon>Skermanella</taxon>
    </lineage>
</organism>
<evidence type="ECO:0000256" key="1">
    <source>
        <dbReference type="ARBA" id="ARBA00022448"/>
    </source>
</evidence>
<proteinExistence type="predicted"/>
<dbReference type="EMBL" id="CP067420">
    <property type="protein sequence ID" value="QQP90025.1"/>
    <property type="molecule type" value="Genomic_DNA"/>
</dbReference>
<name>A0ABX7B6L4_9PROT</name>
<evidence type="ECO:0000259" key="7">
    <source>
        <dbReference type="PROSITE" id="PS51007"/>
    </source>
</evidence>
<dbReference type="Gene3D" id="1.10.760.10">
    <property type="entry name" value="Cytochrome c-like domain"/>
    <property type="match status" value="1"/>
</dbReference>
<dbReference type="Proteomes" id="UP000595197">
    <property type="component" value="Chromosome"/>
</dbReference>
<keyword evidence="3 6" id="KW-0479">Metal-binding</keyword>
<evidence type="ECO:0000256" key="5">
    <source>
        <dbReference type="ARBA" id="ARBA00023004"/>
    </source>
</evidence>
<reference evidence="8" key="1">
    <citation type="submission" date="2021-02" db="EMBL/GenBank/DDBJ databases">
        <title>Skermanella TT6 skin isolate.</title>
        <authorList>
            <person name="Lee K."/>
            <person name="Ganzorig M."/>
        </authorList>
    </citation>
    <scope>NUCLEOTIDE SEQUENCE</scope>
    <source>
        <strain evidence="8">TT6</strain>
    </source>
</reference>
<keyword evidence="1" id="KW-0813">Transport</keyword>
<dbReference type="PRINTS" id="PR00604">
    <property type="entry name" value="CYTCHRMECIAB"/>
</dbReference>
<sequence>MSSMEFNKISGAVLLGGLIAMMSGFIAEVLVAPEHLEQNAYVVDTSAVTTSAPAEEGPAEPEPIAPLLAAADPAAGERASRACASCHTFEKGGANRVGPNLWGVVGGPHGHIEGFAYSSAIADMPGNWDYEALNHFLLNPKDYAPGTKMNFAGIRRAEDRANLIAWLRTQADEPVPLPE</sequence>
<accession>A0ABX7B6L4</accession>
<dbReference type="InterPro" id="IPR009056">
    <property type="entry name" value="Cyt_c-like_dom"/>
</dbReference>
<evidence type="ECO:0000256" key="2">
    <source>
        <dbReference type="ARBA" id="ARBA00022617"/>
    </source>
</evidence>